<dbReference type="Proteomes" id="UP000886595">
    <property type="component" value="Unassembled WGS sequence"/>
</dbReference>
<evidence type="ECO:0000256" key="1">
    <source>
        <dbReference type="SAM" id="MobiDB-lite"/>
    </source>
</evidence>
<keyword evidence="3" id="KW-1185">Reference proteome</keyword>
<reference evidence="2 3" key="1">
    <citation type="submission" date="2020-02" db="EMBL/GenBank/DDBJ databases">
        <authorList>
            <person name="Ma Q."/>
            <person name="Huang Y."/>
            <person name="Song X."/>
            <person name="Pei D."/>
        </authorList>
    </citation>
    <scope>NUCLEOTIDE SEQUENCE [LARGE SCALE GENOMIC DNA]</scope>
    <source>
        <strain evidence="2">Sxm20200214</strain>
        <tissue evidence="2">Leaf</tissue>
    </source>
</reference>
<name>A0A8X7VZG0_BRACI</name>
<comment type="caution">
    <text evidence="2">The sequence shown here is derived from an EMBL/GenBank/DDBJ whole genome shotgun (WGS) entry which is preliminary data.</text>
</comment>
<dbReference type="AlphaFoldDB" id="A0A8X7VZG0"/>
<feature type="region of interest" description="Disordered" evidence="1">
    <location>
        <begin position="1"/>
        <end position="22"/>
    </location>
</feature>
<sequence>MSKKANDAVNKPTVSSASESTSLSSGTQHLRAFEFEPKECSSSGLRNDCGYFVIPGRKIHAVFERVFEVQAGSSQGQAALKTEPVKSHADVVYVAVLDDRLKAEIQLSINRVNDIAERREVKLKKSVKDAVGGNPKFELQLGFIMKDNEEIQRLTALRVEDTHRGVLSARRAIEENVQIILRKSNRVSLISSWIELINELTKQGYAGFGRRSDILGTILSGILV</sequence>
<dbReference type="EMBL" id="JAAMPC010000003">
    <property type="protein sequence ID" value="KAG2320434.1"/>
    <property type="molecule type" value="Genomic_DNA"/>
</dbReference>
<proteinExistence type="predicted"/>
<accession>A0A8X7VZG0</accession>
<organism evidence="2 3">
    <name type="scientific">Brassica carinata</name>
    <name type="common">Ethiopian mustard</name>
    <name type="synonym">Abyssinian cabbage</name>
    <dbReference type="NCBI Taxonomy" id="52824"/>
    <lineage>
        <taxon>Eukaryota</taxon>
        <taxon>Viridiplantae</taxon>
        <taxon>Streptophyta</taxon>
        <taxon>Embryophyta</taxon>
        <taxon>Tracheophyta</taxon>
        <taxon>Spermatophyta</taxon>
        <taxon>Magnoliopsida</taxon>
        <taxon>eudicotyledons</taxon>
        <taxon>Gunneridae</taxon>
        <taxon>Pentapetalae</taxon>
        <taxon>rosids</taxon>
        <taxon>malvids</taxon>
        <taxon>Brassicales</taxon>
        <taxon>Brassicaceae</taxon>
        <taxon>Brassiceae</taxon>
        <taxon>Brassica</taxon>
    </lineage>
</organism>
<evidence type="ECO:0000313" key="2">
    <source>
        <dbReference type="EMBL" id="KAG2320434.1"/>
    </source>
</evidence>
<protein>
    <submittedName>
        <fullName evidence="2">Uncharacterized protein</fullName>
    </submittedName>
</protein>
<gene>
    <name evidence="2" type="ORF">Bca52824_013647</name>
</gene>
<evidence type="ECO:0000313" key="3">
    <source>
        <dbReference type="Proteomes" id="UP000886595"/>
    </source>
</evidence>